<comment type="similarity">
    <text evidence="1">Belongs to the zinc-associated anti-sigma factor (ZAS) superfamily. Anti-sigma-W factor family.</text>
</comment>
<dbReference type="InterPro" id="IPR041916">
    <property type="entry name" value="Anti_sigma_zinc_sf"/>
</dbReference>
<proteinExistence type="inferred from homology"/>
<dbReference type="Proteomes" id="UP001519272">
    <property type="component" value="Unassembled WGS sequence"/>
</dbReference>
<name>A0ABS4FNV9_9BACL</name>
<dbReference type="Pfam" id="PF13490">
    <property type="entry name" value="zf-HC2"/>
    <property type="match status" value="1"/>
</dbReference>
<evidence type="ECO:0000313" key="6">
    <source>
        <dbReference type="EMBL" id="MBP1904265.1"/>
    </source>
</evidence>
<dbReference type="Gene3D" id="1.10.10.1320">
    <property type="entry name" value="Anti-sigma factor, zinc-finger domain"/>
    <property type="match status" value="1"/>
</dbReference>
<comment type="caution">
    <text evidence="6">The sequence shown here is derived from an EMBL/GenBank/DDBJ whole genome shotgun (WGS) entry which is preliminary data.</text>
</comment>
<keyword evidence="4" id="KW-0812">Transmembrane</keyword>
<feature type="compositionally biased region" description="Polar residues" evidence="3">
    <location>
        <begin position="148"/>
        <end position="161"/>
    </location>
</feature>
<sequence length="377" mass="42013">MGCPEVIEEWMNLYVDHALEDEEEKLLLQHVQSCPDCAEKFTLLKELSARLEQLPMATPSYDLVDAILPQLQAIDQRRNEEASTVIPMVRDKVKPASKRNRIFRNGVLGTAVAAVIFGLFVYNHENKNMQDADGQIEQQVAFVEEKSSTNSNSQDPQNQQLGEGEQSDAKVYSNEDKPADTKQLEDQSKANDKAVTKTNPDQPQKDQAKKSTNSNVDKNDKSVNTDKNSTEKAEKQNKDVQSSPKNQAPSRGAGTGEAESNNQDEGIVTHENNDMPEKLDIFNGDTSIGMGITSNITQWISPDGMYSVELIDAHVYLYKISSESKTLLMDQALEGAWVDGAWSQDSENKLTFTYRTDMDGTIKSSLIDPKMISEKNK</sequence>
<reference evidence="6 7" key="1">
    <citation type="submission" date="2021-03" db="EMBL/GenBank/DDBJ databases">
        <title>Genomic Encyclopedia of Type Strains, Phase IV (KMG-IV): sequencing the most valuable type-strain genomes for metagenomic binning, comparative biology and taxonomic classification.</title>
        <authorList>
            <person name="Goeker M."/>
        </authorList>
    </citation>
    <scope>NUCLEOTIDE SEQUENCE [LARGE SCALE GENOMIC DNA]</scope>
    <source>
        <strain evidence="6 7">DSM 14349</strain>
    </source>
</reference>
<feature type="region of interest" description="Disordered" evidence="3">
    <location>
        <begin position="144"/>
        <end position="271"/>
    </location>
</feature>
<keyword evidence="4" id="KW-0472">Membrane</keyword>
<evidence type="ECO:0000256" key="3">
    <source>
        <dbReference type="SAM" id="MobiDB-lite"/>
    </source>
</evidence>
<feature type="domain" description="Putative zinc-finger" evidence="5">
    <location>
        <begin position="5"/>
        <end position="38"/>
    </location>
</feature>
<keyword evidence="7" id="KW-1185">Reference proteome</keyword>
<evidence type="ECO:0000256" key="1">
    <source>
        <dbReference type="ARBA" id="ARBA00024353"/>
    </source>
</evidence>
<evidence type="ECO:0000313" key="7">
    <source>
        <dbReference type="Proteomes" id="UP001519272"/>
    </source>
</evidence>
<accession>A0ABS4FNV9</accession>
<feature type="compositionally biased region" description="Polar residues" evidence="3">
    <location>
        <begin position="239"/>
        <end position="249"/>
    </location>
</feature>
<feature type="compositionally biased region" description="Basic and acidic residues" evidence="3">
    <location>
        <begin position="217"/>
        <end position="238"/>
    </location>
</feature>
<protein>
    <recommendedName>
        <fullName evidence="2">Anti-sigma-W factor RsiW</fullName>
    </recommendedName>
</protein>
<gene>
    <name evidence="6" type="ORF">J2Z32_000882</name>
</gene>
<evidence type="ECO:0000259" key="5">
    <source>
        <dbReference type="Pfam" id="PF13490"/>
    </source>
</evidence>
<dbReference type="EMBL" id="JAGGKG010000003">
    <property type="protein sequence ID" value="MBP1904265.1"/>
    <property type="molecule type" value="Genomic_DNA"/>
</dbReference>
<dbReference type="RefSeq" id="WP_210087952.1">
    <property type="nucleotide sequence ID" value="NZ_JAGGKG010000003.1"/>
</dbReference>
<evidence type="ECO:0000256" key="4">
    <source>
        <dbReference type="SAM" id="Phobius"/>
    </source>
</evidence>
<evidence type="ECO:0000256" key="2">
    <source>
        <dbReference type="ARBA" id="ARBA00024438"/>
    </source>
</evidence>
<organism evidence="6 7">
    <name type="scientific">Paenibacillus turicensis</name>
    <dbReference type="NCBI Taxonomy" id="160487"/>
    <lineage>
        <taxon>Bacteria</taxon>
        <taxon>Bacillati</taxon>
        <taxon>Bacillota</taxon>
        <taxon>Bacilli</taxon>
        <taxon>Bacillales</taxon>
        <taxon>Paenibacillaceae</taxon>
        <taxon>Paenibacillus</taxon>
    </lineage>
</organism>
<keyword evidence="4" id="KW-1133">Transmembrane helix</keyword>
<dbReference type="InterPro" id="IPR027383">
    <property type="entry name" value="Znf_put"/>
</dbReference>
<feature type="transmembrane region" description="Helical" evidence="4">
    <location>
        <begin position="102"/>
        <end position="122"/>
    </location>
</feature>
<feature type="compositionally biased region" description="Basic and acidic residues" evidence="3">
    <location>
        <begin position="173"/>
        <end position="195"/>
    </location>
</feature>